<dbReference type="EMBL" id="JBDIVE010000002">
    <property type="protein sequence ID" value="MEN3067920.1"/>
    <property type="molecule type" value="Genomic_DNA"/>
</dbReference>
<proteinExistence type="predicted"/>
<keyword evidence="3" id="KW-1185">Reference proteome</keyword>
<name>A0ABU9YW33_9RHOO</name>
<accession>A0ABU9YW33</accession>
<evidence type="ECO:0000313" key="2">
    <source>
        <dbReference type="EMBL" id="MEN3067920.1"/>
    </source>
</evidence>
<evidence type="ECO:0000256" key="1">
    <source>
        <dbReference type="SAM" id="Coils"/>
    </source>
</evidence>
<protein>
    <submittedName>
        <fullName evidence="2">Uncharacterized protein</fullName>
    </submittedName>
</protein>
<sequence>MKRLTTVERLGLAALALHESIATLTAARAEKRSAFELAQIPADSDFEALTEGEREIVAAPVQRFKDARRAVKKARSALRRLSVAYLRAQREQERLEASQGLQQIELFSEETL</sequence>
<feature type="coiled-coil region" evidence="1">
    <location>
        <begin position="71"/>
        <end position="98"/>
    </location>
</feature>
<comment type="caution">
    <text evidence="2">The sequence shown here is derived from an EMBL/GenBank/DDBJ whole genome shotgun (WGS) entry which is preliminary data.</text>
</comment>
<dbReference type="RefSeq" id="WP_345918683.1">
    <property type="nucleotide sequence ID" value="NZ_JBDIVE010000002.1"/>
</dbReference>
<keyword evidence="1" id="KW-0175">Coiled coil</keyword>
<organism evidence="2 3">
    <name type="scientific">Uliginosibacterium sediminicola</name>
    <dbReference type="NCBI Taxonomy" id="2024550"/>
    <lineage>
        <taxon>Bacteria</taxon>
        <taxon>Pseudomonadati</taxon>
        <taxon>Pseudomonadota</taxon>
        <taxon>Betaproteobacteria</taxon>
        <taxon>Rhodocyclales</taxon>
        <taxon>Zoogloeaceae</taxon>
        <taxon>Uliginosibacterium</taxon>
    </lineage>
</organism>
<dbReference type="Proteomes" id="UP001410394">
    <property type="component" value="Unassembled WGS sequence"/>
</dbReference>
<reference evidence="2 3" key="1">
    <citation type="journal article" date="2018" name="Int. J. Syst. Evol. Microbiol.">
        <title>Uliginosibacterium sediminicola sp. nov., isolated from freshwater sediment.</title>
        <authorList>
            <person name="Hwang W.M."/>
            <person name="Kim S.M."/>
            <person name="Kang K."/>
            <person name="Ahn T.Y."/>
        </authorList>
    </citation>
    <scope>NUCLEOTIDE SEQUENCE [LARGE SCALE GENOMIC DNA]</scope>
    <source>
        <strain evidence="2 3">M1-21</strain>
    </source>
</reference>
<evidence type="ECO:0000313" key="3">
    <source>
        <dbReference type="Proteomes" id="UP001410394"/>
    </source>
</evidence>
<gene>
    <name evidence="2" type="ORF">ABDB84_05460</name>
</gene>